<dbReference type="GO" id="GO:0003677">
    <property type="term" value="F:DNA binding"/>
    <property type="evidence" value="ECO:0007669"/>
    <property type="project" value="UniProtKB-KW"/>
</dbReference>
<dbReference type="InterPro" id="IPR016032">
    <property type="entry name" value="Sig_transdc_resp-reg_C-effctor"/>
</dbReference>
<dbReference type="GO" id="GO:0006355">
    <property type="term" value="P:regulation of DNA-templated transcription"/>
    <property type="evidence" value="ECO:0007669"/>
    <property type="project" value="InterPro"/>
</dbReference>
<dbReference type="SUPFAM" id="SSF48452">
    <property type="entry name" value="TPR-like"/>
    <property type="match status" value="1"/>
</dbReference>
<dbReference type="SUPFAM" id="SSF46894">
    <property type="entry name" value="C-terminal effector domain of the bipartite response regulators"/>
    <property type="match status" value="1"/>
</dbReference>
<reference evidence="4" key="1">
    <citation type="submission" date="2018-06" db="EMBL/GenBank/DDBJ databases">
        <authorList>
            <person name="Zhirakovskaya E."/>
        </authorList>
    </citation>
    <scope>NUCLEOTIDE SEQUENCE</scope>
</reference>
<dbReference type="InterPro" id="IPR011990">
    <property type="entry name" value="TPR-like_helical_dom_sf"/>
</dbReference>
<proteinExistence type="inferred from homology"/>
<comment type="similarity">
    <text evidence="1">Belongs to the AfsR/DnrI/RedD regulatory family.</text>
</comment>
<dbReference type="PANTHER" id="PTHR35807">
    <property type="entry name" value="TRANSCRIPTIONAL REGULATOR REDD-RELATED"/>
    <property type="match status" value="1"/>
</dbReference>
<evidence type="ECO:0000313" key="4">
    <source>
        <dbReference type="EMBL" id="VAW91408.1"/>
    </source>
</evidence>
<dbReference type="SMART" id="SM01043">
    <property type="entry name" value="BTAD"/>
    <property type="match status" value="1"/>
</dbReference>
<evidence type="ECO:0000256" key="1">
    <source>
        <dbReference type="ARBA" id="ARBA00005820"/>
    </source>
</evidence>
<feature type="domain" description="Bacterial transcriptional activator" evidence="3">
    <location>
        <begin position="203"/>
        <end position="350"/>
    </location>
</feature>
<dbReference type="PANTHER" id="PTHR35807:SF2">
    <property type="entry name" value="TRANSCRIPTIONAL ACTIVATOR DOMAIN"/>
    <property type="match status" value="1"/>
</dbReference>
<dbReference type="InterPro" id="IPR001867">
    <property type="entry name" value="OmpR/PhoB-type_DNA-bd"/>
</dbReference>
<dbReference type="InterPro" id="IPR051677">
    <property type="entry name" value="AfsR-DnrI-RedD_regulator"/>
</dbReference>
<protein>
    <submittedName>
        <fullName evidence="4">Transcriptional activator of maltose regulon, MalT</fullName>
    </submittedName>
</protein>
<dbReference type="AlphaFoldDB" id="A0A3B0ZDA8"/>
<accession>A0A3B0ZDA8</accession>
<dbReference type="Pfam" id="PF03704">
    <property type="entry name" value="BTAD"/>
    <property type="match status" value="1"/>
</dbReference>
<dbReference type="GO" id="GO:0000160">
    <property type="term" value="P:phosphorelay signal transduction system"/>
    <property type="evidence" value="ECO:0007669"/>
    <property type="project" value="InterPro"/>
</dbReference>
<sequence>MNTQVLNTSTTPGAQQPVLAMLEAHYALQQEDGHNEARSAMKTALQLCKQQGCAHLKLLNNQFVKDLLIWSYQQGIEKEYVKQSLNTLMMDGPDVIDINTKVDKPVKISTLGDFSVQVGDQVLSYTRAGYNKPFDLLKALIAFGGKQVNRTRIIDTLWPDAEGDSARRNFDTTLHRLRKMLNHYKALVLHGSQLTLDPHFVWVDIWEFDRTVGQIDGELHRMSNNPDLIHQLTDHVLELYQGHFLHNDHVRPWTLSLRESLNARFTHLLIRLGRYWQHQDNNDLSIAILLRGVELENTSETLYQELMKAYIKQGRMAEAASTYLRCRKALATNLNVLPCSETVRIYKSTSIQS</sequence>
<evidence type="ECO:0000256" key="2">
    <source>
        <dbReference type="ARBA" id="ARBA00023125"/>
    </source>
</evidence>
<organism evidence="4">
    <name type="scientific">hydrothermal vent metagenome</name>
    <dbReference type="NCBI Taxonomy" id="652676"/>
    <lineage>
        <taxon>unclassified sequences</taxon>
        <taxon>metagenomes</taxon>
        <taxon>ecological metagenomes</taxon>
    </lineage>
</organism>
<keyword evidence="2" id="KW-0238">DNA-binding</keyword>
<dbReference type="Gene3D" id="1.10.10.10">
    <property type="entry name" value="Winged helix-like DNA-binding domain superfamily/Winged helix DNA-binding domain"/>
    <property type="match status" value="1"/>
</dbReference>
<evidence type="ECO:0000259" key="3">
    <source>
        <dbReference type="SMART" id="SM01043"/>
    </source>
</evidence>
<dbReference type="InterPro" id="IPR005158">
    <property type="entry name" value="BTAD"/>
</dbReference>
<dbReference type="EMBL" id="UOFR01000011">
    <property type="protein sequence ID" value="VAW91408.1"/>
    <property type="molecule type" value="Genomic_DNA"/>
</dbReference>
<gene>
    <name evidence="4" type="ORF">MNBD_GAMMA21-894</name>
</gene>
<dbReference type="InterPro" id="IPR036388">
    <property type="entry name" value="WH-like_DNA-bd_sf"/>
</dbReference>
<name>A0A3B0ZDA8_9ZZZZ</name>
<dbReference type="Pfam" id="PF00486">
    <property type="entry name" value="Trans_reg_C"/>
    <property type="match status" value="1"/>
</dbReference>
<dbReference type="Gene3D" id="1.25.40.10">
    <property type="entry name" value="Tetratricopeptide repeat domain"/>
    <property type="match status" value="1"/>
</dbReference>